<dbReference type="EMBL" id="MT142673">
    <property type="protein sequence ID" value="QJA86983.1"/>
    <property type="molecule type" value="Genomic_DNA"/>
</dbReference>
<name>A0A6M3KXS1_9ZZZZ</name>
<organism evidence="1">
    <name type="scientific">viral metagenome</name>
    <dbReference type="NCBI Taxonomy" id="1070528"/>
    <lineage>
        <taxon>unclassified sequences</taxon>
        <taxon>metagenomes</taxon>
        <taxon>organismal metagenomes</taxon>
    </lineage>
</organism>
<gene>
    <name evidence="1" type="ORF">MM415B03075_0012</name>
</gene>
<reference evidence="1" key="1">
    <citation type="submission" date="2020-03" db="EMBL/GenBank/DDBJ databases">
        <title>The deep terrestrial virosphere.</title>
        <authorList>
            <person name="Holmfeldt K."/>
            <person name="Nilsson E."/>
            <person name="Simone D."/>
            <person name="Lopez-Fernandez M."/>
            <person name="Wu X."/>
            <person name="de Brujin I."/>
            <person name="Lundin D."/>
            <person name="Andersson A."/>
            <person name="Bertilsson S."/>
            <person name="Dopson M."/>
        </authorList>
    </citation>
    <scope>NUCLEOTIDE SEQUENCE</scope>
    <source>
        <strain evidence="1">MM415B03075</strain>
    </source>
</reference>
<proteinExistence type="predicted"/>
<dbReference type="SUPFAM" id="SSF55729">
    <property type="entry name" value="Acyl-CoA N-acyltransferases (Nat)"/>
    <property type="match status" value="1"/>
</dbReference>
<protein>
    <submittedName>
        <fullName evidence="1">Putative acetyltransferase</fullName>
    </submittedName>
</protein>
<accession>A0A6M3KXS1</accession>
<dbReference type="InterPro" id="IPR016181">
    <property type="entry name" value="Acyl_CoA_acyltransferase"/>
</dbReference>
<evidence type="ECO:0000313" key="1">
    <source>
        <dbReference type="EMBL" id="QJA86983.1"/>
    </source>
</evidence>
<dbReference type="GO" id="GO:0016740">
    <property type="term" value="F:transferase activity"/>
    <property type="evidence" value="ECO:0007669"/>
    <property type="project" value="UniProtKB-KW"/>
</dbReference>
<keyword evidence="1" id="KW-0808">Transferase</keyword>
<dbReference type="AlphaFoldDB" id="A0A6M3KXS1"/>
<dbReference type="Gene3D" id="3.40.630.30">
    <property type="match status" value="1"/>
</dbReference>
<dbReference type="Pfam" id="PF13527">
    <property type="entry name" value="Acetyltransf_9"/>
    <property type="match status" value="1"/>
</dbReference>
<sequence>MNKPNFHFFFASHEDEELILQLQRASFPHTKEKFTHEWYNWLFRDCPLGSSRTYIAYDVPEGKTAGSNSFRPIQLRFNHEEVLASFSHSTNTRQAYRGRGLFTILVGKQAPPREALLGVPISVGNPNANSYRGFIKAGYVPVCELSELVKRSFKKQKHICTRINEFDWNIDRLVNLNRNNFKFTTIKDHHFLNWRFSMPEEDYTFYVLHPEYWVAAGYIVLKKHTSNGVRKAHIVDMQAETEKNCKELLKAAEIYAYRCDELTWNSNEFDYYRQWFLDEGYEARDTHGSLVVKFNDGVERKLPEGNIYWSYADNDVY</sequence>